<dbReference type="Proteomes" id="UP000189911">
    <property type="component" value="Chromosome H"/>
</dbReference>
<dbReference type="InterPro" id="IPR001227">
    <property type="entry name" value="Ac_transferase_dom_sf"/>
</dbReference>
<dbReference type="InterPro" id="IPR014043">
    <property type="entry name" value="Acyl_transferase_dom"/>
</dbReference>
<dbReference type="PANTHER" id="PTHR42681">
    <property type="entry name" value="MALONYL-COA-ACYL CARRIER PROTEIN TRANSACYLASE, MITOCHONDRIAL"/>
    <property type="match status" value="1"/>
</dbReference>
<dbReference type="GO" id="GO:0006633">
    <property type="term" value="P:fatty acid biosynthetic process"/>
    <property type="evidence" value="ECO:0007669"/>
    <property type="project" value="TreeGrafter"/>
</dbReference>
<dbReference type="SMART" id="SM00827">
    <property type="entry name" value="PKS_AT"/>
    <property type="match status" value="1"/>
</dbReference>
<dbReference type="OrthoDB" id="541883at2759"/>
<dbReference type="SUPFAM" id="SSF52151">
    <property type="entry name" value="FabD/lysophospholipase-like"/>
    <property type="match status" value="1"/>
</dbReference>
<evidence type="ECO:0000259" key="5">
    <source>
        <dbReference type="SMART" id="SM00827"/>
    </source>
</evidence>
<proteinExistence type="predicted"/>
<evidence type="ECO:0000256" key="2">
    <source>
        <dbReference type="ARBA" id="ARBA00022679"/>
    </source>
</evidence>
<evidence type="ECO:0000256" key="3">
    <source>
        <dbReference type="ARBA" id="ARBA00023315"/>
    </source>
</evidence>
<keyword evidence="7" id="KW-1185">Reference proteome</keyword>
<evidence type="ECO:0000313" key="6">
    <source>
        <dbReference type="EMBL" id="SCV05775.1"/>
    </source>
</evidence>
<accession>A0A1G4KMQ4</accession>
<dbReference type="EMBL" id="LT598447">
    <property type="protein sequence ID" value="SCV05775.1"/>
    <property type="molecule type" value="Genomic_DNA"/>
</dbReference>
<sequence length="313" mass="34220">MRLVTFPGQGSPVLTQVLKKYIAQRSPAILASKDARLAMGLMERSPADPASIAACSFLLYQLLPADKTNQVFLGHSLGELSCLAAGNRLFSLTQTMQVATYRNKLMIEAAGGQEYGLWALSAPKALDLARDVKRLLPAATTGTSLALANVNTLQQCVVTGSPADFAPWESELRRHIGRCRIKSLENPYGIPFHNHHVLAKIREPLLDFMWQNLKSQGTNTQDKLDYPIISNLTGQLVCAVPEALENFARSSCNVVEFVKCCESVNLLNLHEAINVGPGAVISKLVIKNCHTISNNLEWNEYMGDAQTSSIKAE</sequence>
<dbReference type="InterPro" id="IPR016035">
    <property type="entry name" value="Acyl_Trfase/lysoPLipase"/>
</dbReference>
<evidence type="ECO:0000313" key="7">
    <source>
        <dbReference type="Proteomes" id="UP000189911"/>
    </source>
</evidence>
<protein>
    <recommendedName>
        <fullName evidence="1">[acyl-carrier-protein] S-malonyltransferase</fullName>
        <ecNumber evidence="1">2.3.1.39</ecNumber>
    </recommendedName>
</protein>
<dbReference type="PANTHER" id="PTHR42681:SF1">
    <property type="entry name" value="MALONYL-COA-ACYL CARRIER PROTEIN TRANSACYLASE, MITOCHONDRIAL"/>
    <property type="match status" value="1"/>
</dbReference>
<evidence type="ECO:0000256" key="1">
    <source>
        <dbReference type="ARBA" id="ARBA00013258"/>
    </source>
</evidence>
<comment type="catalytic activity">
    <reaction evidence="4">
        <text>holo-[ACP] + malonyl-CoA = malonyl-[ACP] + CoA</text>
        <dbReference type="Rhea" id="RHEA:41792"/>
        <dbReference type="Rhea" id="RHEA-COMP:9623"/>
        <dbReference type="Rhea" id="RHEA-COMP:9685"/>
        <dbReference type="ChEBI" id="CHEBI:57287"/>
        <dbReference type="ChEBI" id="CHEBI:57384"/>
        <dbReference type="ChEBI" id="CHEBI:64479"/>
        <dbReference type="ChEBI" id="CHEBI:78449"/>
        <dbReference type="EC" id="2.3.1.39"/>
    </reaction>
</comment>
<dbReference type="Gene3D" id="3.40.366.10">
    <property type="entry name" value="Malonyl-Coenzyme A Acyl Carrier Protein, domain 2"/>
    <property type="match status" value="1"/>
</dbReference>
<organism evidence="6 7">
    <name type="scientific">Lachancea nothofagi CBS 11611</name>
    <dbReference type="NCBI Taxonomy" id="1266666"/>
    <lineage>
        <taxon>Eukaryota</taxon>
        <taxon>Fungi</taxon>
        <taxon>Dikarya</taxon>
        <taxon>Ascomycota</taxon>
        <taxon>Saccharomycotina</taxon>
        <taxon>Saccharomycetes</taxon>
        <taxon>Saccharomycetales</taxon>
        <taxon>Saccharomycetaceae</taxon>
        <taxon>Lachancea</taxon>
    </lineage>
</organism>
<dbReference type="EC" id="2.3.1.39" evidence="1"/>
<feature type="domain" description="Malonyl-CoA:ACP transacylase (MAT)" evidence="5">
    <location>
        <begin position="5"/>
        <end position="309"/>
    </location>
</feature>
<keyword evidence="2" id="KW-0808">Transferase</keyword>
<gene>
    <name evidence="6" type="ORF">LANO_0H14906G</name>
</gene>
<keyword evidence="3" id="KW-0012">Acyltransferase</keyword>
<dbReference type="GO" id="GO:0004314">
    <property type="term" value="F:[acyl-carrier-protein] S-malonyltransferase activity"/>
    <property type="evidence" value="ECO:0007669"/>
    <property type="project" value="UniProtKB-EC"/>
</dbReference>
<dbReference type="InterPro" id="IPR050858">
    <property type="entry name" value="Mal-CoA-ACP_Trans/PKS_FabD"/>
</dbReference>
<evidence type="ECO:0000256" key="4">
    <source>
        <dbReference type="ARBA" id="ARBA00048462"/>
    </source>
</evidence>
<dbReference type="Gene3D" id="3.30.70.250">
    <property type="entry name" value="Malonyl-CoA ACP transacylase, ACP-binding"/>
    <property type="match status" value="1"/>
</dbReference>
<dbReference type="GO" id="GO:0005739">
    <property type="term" value="C:mitochondrion"/>
    <property type="evidence" value="ECO:0007669"/>
    <property type="project" value="TreeGrafter"/>
</dbReference>
<name>A0A1G4KMQ4_9SACH</name>
<dbReference type="AlphaFoldDB" id="A0A1G4KMQ4"/>
<reference evidence="7" key="1">
    <citation type="submission" date="2016-03" db="EMBL/GenBank/DDBJ databases">
        <authorList>
            <person name="Devillers Hugo."/>
        </authorList>
    </citation>
    <scope>NUCLEOTIDE SEQUENCE [LARGE SCALE GENOMIC DNA]</scope>
</reference>